<comment type="caution">
    <text evidence="2">The sequence shown here is derived from an EMBL/GenBank/DDBJ whole genome shotgun (WGS) entry which is preliminary data.</text>
</comment>
<proteinExistence type="predicted"/>
<reference evidence="2" key="1">
    <citation type="submission" date="2023-03" db="EMBL/GenBank/DDBJ databases">
        <title>Massive genome expansion in bonnet fungi (Mycena s.s.) driven by repeated elements and novel gene families across ecological guilds.</title>
        <authorList>
            <consortium name="Lawrence Berkeley National Laboratory"/>
            <person name="Harder C.B."/>
            <person name="Miyauchi S."/>
            <person name="Viragh M."/>
            <person name="Kuo A."/>
            <person name="Thoen E."/>
            <person name="Andreopoulos B."/>
            <person name="Lu D."/>
            <person name="Skrede I."/>
            <person name="Drula E."/>
            <person name="Henrissat B."/>
            <person name="Morin E."/>
            <person name="Kohler A."/>
            <person name="Barry K."/>
            <person name="LaButti K."/>
            <person name="Morin E."/>
            <person name="Salamov A."/>
            <person name="Lipzen A."/>
            <person name="Mereny Z."/>
            <person name="Hegedus B."/>
            <person name="Baldrian P."/>
            <person name="Stursova M."/>
            <person name="Weitz H."/>
            <person name="Taylor A."/>
            <person name="Grigoriev I.V."/>
            <person name="Nagy L.G."/>
            <person name="Martin F."/>
            <person name="Kauserud H."/>
        </authorList>
    </citation>
    <scope>NUCLEOTIDE SEQUENCE</scope>
    <source>
        <strain evidence="2">CBHHK173m</strain>
    </source>
</reference>
<feature type="region of interest" description="Disordered" evidence="1">
    <location>
        <begin position="1"/>
        <end position="106"/>
    </location>
</feature>
<feature type="region of interest" description="Disordered" evidence="1">
    <location>
        <begin position="121"/>
        <end position="140"/>
    </location>
</feature>
<evidence type="ECO:0000313" key="2">
    <source>
        <dbReference type="EMBL" id="KAJ7098636.1"/>
    </source>
</evidence>
<organism evidence="2 3">
    <name type="scientific">Mycena belliarum</name>
    <dbReference type="NCBI Taxonomy" id="1033014"/>
    <lineage>
        <taxon>Eukaryota</taxon>
        <taxon>Fungi</taxon>
        <taxon>Dikarya</taxon>
        <taxon>Basidiomycota</taxon>
        <taxon>Agaricomycotina</taxon>
        <taxon>Agaricomycetes</taxon>
        <taxon>Agaricomycetidae</taxon>
        <taxon>Agaricales</taxon>
        <taxon>Marasmiineae</taxon>
        <taxon>Mycenaceae</taxon>
        <taxon>Mycena</taxon>
    </lineage>
</organism>
<protein>
    <submittedName>
        <fullName evidence="2">Uncharacterized protein</fullName>
    </submittedName>
</protein>
<feature type="compositionally biased region" description="Basic residues" evidence="1">
    <location>
        <begin position="24"/>
        <end position="42"/>
    </location>
</feature>
<name>A0AAD6UH94_9AGAR</name>
<feature type="compositionally biased region" description="Polar residues" evidence="1">
    <location>
        <begin position="97"/>
        <end position="106"/>
    </location>
</feature>
<keyword evidence="3" id="KW-1185">Reference proteome</keyword>
<gene>
    <name evidence="2" type="ORF">B0H15DRAFT_928096</name>
</gene>
<accession>A0AAD6UH94</accession>
<feature type="compositionally biased region" description="Polar residues" evidence="1">
    <location>
        <begin position="1"/>
        <end position="19"/>
    </location>
</feature>
<sequence>MPTAPSTPKASVRTNTNAESPAKTPRKSPHCKTCGRPRKGHPLRACESADSSPLKDTTPSLGGHPKGDPTTHIIDAMTALRLAERDRMDKRERRRSAQVQRPMQSLASISTFTGEILESLKAPGVLDDDGSELGDDPEKRDIVIRWRETSGLPASKAASQRSSPIPPRSTSTAKGDSAPCSPDESTPTKKRRAGK</sequence>
<feature type="compositionally biased region" description="Acidic residues" evidence="1">
    <location>
        <begin position="126"/>
        <end position="135"/>
    </location>
</feature>
<evidence type="ECO:0000313" key="3">
    <source>
        <dbReference type="Proteomes" id="UP001222325"/>
    </source>
</evidence>
<evidence type="ECO:0000256" key="1">
    <source>
        <dbReference type="SAM" id="MobiDB-lite"/>
    </source>
</evidence>
<feature type="region of interest" description="Disordered" evidence="1">
    <location>
        <begin position="147"/>
        <end position="195"/>
    </location>
</feature>
<feature type="compositionally biased region" description="Low complexity" evidence="1">
    <location>
        <begin position="157"/>
        <end position="173"/>
    </location>
</feature>
<feature type="compositionally biased region" description="Polar residues" evidence="1">
    <location>
        <begin position="49"/>
        <end position="60"/>
    </location>
</feature>
<dbReference type="AlphaFoldDB" id="A0AAD6UH94"/>
<dbReference type="EMBL" id="JARJCN010000008">
    <property type="protein sequence ID" value="KAJ7098636.1"/>
    <property type="molecule type" value="Genomic_DNA"/>
</dbReference>
<dbReference type="Proteomes" id="UP001222325">
    <property type="component" value="Unassembled WGS sequence"/>
</dbReference>
<feature type="compositionally biased region" description="Basic and acidic residues" evidence="1">
    <location>
        <begin position="82"/>
        <end position="91"/>
    </location>
</feature>